<dbReference type="InterPro" id="IPR002100">
    <property type="entry name" value="TF_MADSbox"/>
</dbReference>
<evidence type="ECO:0000256" key="4">
    <source>
        <dbReference type="ARBA" id="ARBA00023163"/>
    </source>
</evidence>
<dbReference type="FunFam" id="3.40.1810.10:FF:000006">
    <property type="entry name" value="Agamous-like MADS-box protein AGL62"/>
    <property type="match status" value="1"/>
</dbReference>
<evidence type="ECO:0000256" key="2">
    <source>
        <dbReference type="ARBA" id="ARBA00023015"/>
    </source>
</evidence>
<dbReference type="PANTHER" id="PTHR11945:SF723">
    <property type="entry name" value="AGAMOUS-LIKE MADS-BOX PROTEIN AGL62"/>
    <property type="match status" value="1"/>
</dbReference>
<keyword evidence="4" id="KW-0804">Transcription</keyword>
<evidence type="ECO:0000256" key="3">
    <source>
        <dbReference type="ARBA" id="ARBA00023125"/>
    </source>
</evidence>
<keyword evidence="3" id="KW-0238">DNA-binding</keyword>
<dbReference type="PROSITE" id="PS50066">
    <property type="entry name" value="MADS_BOX_2"/>
    <property type="match status" value="1"/>
</dbReference>
<gene>
    <name evidence="7" type="ORF">CASFOL_004681</name>
</gene>
<dbReference type="InterPro" id="IPR036879">
    <property type="entry name" value="TF_MADSbox_sf"/>
</dbReference>
<dbReference type="Gene3D" id="3.40.1810.10">
    <property type="entry name" value="Transcription factor, MADS-box"/>
    <property type="match status" value="1"/>
</dbReference>
<dbReference type="SMART" id="SM00432">
    <property type="entry name" value="MADS"/>
    <property type="match status" value="1"/>
</dbReference>
<dbReference type="Pfam" id="PF00319">
    <property type="entry name" value="SRF-TF"/>
    <property type="match status" value="1"/>
</dbReference>
<dbReference type="PRINTS" id="PR00404">
    <property type="entry name" value="MADSDOMAIN"/>
</dbReference>
<evidence type="ECO:0000313" key="8">
    <source>
        <dbReference type="Proteomes" id="UP001632038"/>
    </source>
</evidence>
<evidence type="ECO:0000259" key="6">
    <source>
        <dbReference type="PROSITE" id="PS50066"/>
    </source>
</evidence>
<dbReference type="GO" id="GO:0005634">
    <property type="term" value="C:nucleus"/>
    <property type="evidence" value="ECO:0007669"/>
    <property type="project" value="UniProtKB-SubCell"/>
</dbReference>
<keyword evidence="8" id="KW-1185">Reference proteome</keyword>
<reference evidence="8" key="1">
    <citation type="journal article" date="2024" name="IScience">
        <title>Strigolactones Initiate the Formation of Haustorium-like Structures in Castilleja.</title>
        <authorList>
            <person name="Buerger M."/>
            <person name="Peterson D."/>
            <person name="Chory J."/>
        </authorList>
    </citation>
    <scope>NUCLEOTIDE SEQUENCE [LARGE SCALE GENOMIC DNA]</scope>
</reference>
<dbReference type="AlphaFoldDB" id="A0ABD3EF78"/>
<sequence length="192" mass="20997">MTKKTQGRRKIEIKKIEKQSSRSVTFSKRCVGLFKKASELCILTGAETAIIANSPGNKVFTFGHPNVDAVVERFLSGDARETNAPSGDTSELDRELSDAFRELDAEMNLIEGAKMVEDYGGRGGDLWWSDEAVEGKGLEELEQYGAALEELMKNVTMRADELQSSSSNSLTAPAGMAFQDSDVETAAVMNWC</sequence>
<accession>A0ABD3EF78</accession>
<comment type="caution">
    <text evidence="7">The sequence shown here is derived from an EMBL/GenBank/DDBJ whole genome shotgun (WGS) entry which is preliminary data.</text>
</comment>
<keyword evidence="5" id="KW-0539">Nucleus</keyword>
<dbReference type="PANTHER" id="PTHR11945">
    <property type="entry name" value="MADS BOX PROTEIN"/>
    <property type="match status" value="1"/>
</dbReference>
<dbReference type="SUPFAM" id="SSF55455">
    <property type="entry name" value="SRF-like"/>
    <property type="match status" value="1"/>
</dbReference>
<dbReference type="GO" id="GO:0003677">
    <property type="term" value="F:DNA binding"/>
    <property type="evidence" value="ECO:0007669"/>
    <property type="project" value="UniProtKB-KW"/>
</dbReference>
<feature type="domain" description="MADS-box" evidence="6">
    <location>
        <begin position="6"/>
        <end position="66"/>
    </location>
</feature>
<keyword evidence="2" id="KW-0805">Transcription regulation</keyword>
<organism evidence="7 8">
    <name type="scientific">Castilleja foliolosa</name>
    <dbReference type="NCBI Taxonomy" id="1961234"/>
    <lineage>
        <taxon>Eukaryota</taxon>
        <taxon>Viridiplantae</taxon>
        <taxon>Streptophyta</taxon>
        <taxon>Embryophyta</taxon>
        <taxon>Tracheophyta</taxon>
        <taxon>Spermatophyta</taxon>
        <taxon>Magnoliopsida</taxon>
        <taxon>eudicotyledons</taxon>
        <taxon>Gunneridae</taxon>
        <taxon>Pentapetalae</taxon>
        <taxon>asterids</taxon>
        <taxon>lamiids</taxon>
        <taxon>Lamiales</taxon>
        <taxon>Orobanchaceae</taxon>
        <taxon>Pedicularideae</taxon>
        <taxon>Castillejinae</taxon>
        <taxon>Castilleja</taxon>
    </lineage>
</organism>
<comment type="subcellular location">
    <subcellularLocation>
        <location evidence="1">Nucleus</location>
    </subcellularLocation>
</comment>
<name>A0ABD3EF78_9LAMI</name>
<evidence type="ECO:0000256" key="5">
    <source>
        <dbReference type="ARBA" id="ARBA00023242"/>
    </source>
</evidence>
<protein>
    <recommendedName>
        <fullName evidence="6">MADS-box domain-containing protein</fullName>
    </recommendedName>
</protein>
<proteinExistence type="predicted"/>
<evidence type="ECO:0000256" key="1">
    <source>
        <dbReference type="ARBA" id="ARBA00004123"/>
    </source>
</evidence>
<evidence type="ECO:0000313" key="7">
    <source>
        <dbReference type="EMBL" id="KAL3651679.1"/>
    </source>
</evidence>
<dbReference type="EMBL" id="JAVIJP010000006">
    <property type="protein sequence ID" value="KAL3651679.1"/>
    <property type="molecule type" value="Genomic_DNA"/>
</dbReference>
<dbReference type="Proteomes" id="UP001632038">
    <property type="component" value="Unassembled WGS sequence"/>
</dbReference>